<dbReference type="GO" id="GO:0006412">
    <property type="term" value="P:translation"/>
    <property type="evidence" value="ECO:0007669"/>
    <property type="project" value="InterPro"/>
</dbReference>
<dbReference type="Pfam" id="PF00312">
    <property type="entry name" value="Ribosomal_S15"/>
    <property type="match status" value="1"/>
</dbReference>
<dbReference type="EMBL" id="LGRX02033246">
    <property type="protein sequence ID" value="KAK3242062.1"/>
    <property type="molecule type" value="Genomic_DNA"/>
</dbReference>
<dbReference type="InterPro" id="IPR009068">
    <property type="entry name" value="uS15_NS1_RNA-bd_sf"/>
</dbReference>
<dbReference type="NCBIfam" id="TIGR00952">
    <property type="entry name" value="S15_bact"/>
    <property type="match status" value="1"/>
</dbReference>
<evidence type="ECO:0000256" key="4">
    <source>
        <dbReference type="ARBA" id="ARBA00035250"/>
    </source>
</evidence>
<dbReference type="Proteomes" id="UP001190700">
    <property type="component" value="Unassembled WGS sequence"/>
</dbReference>
<comment type="caution">
    <text evidence="7">The sequence shown here is derived from an EMBL/GenBank/DDBJ whole genome shotgun (WGS) entry which is preliminary data.</text>
</comment>
<dbReference type="GO" id="GO:0003735">
    <property type="term" value="F:structural constituent of ribosome"/>
    <property type="evidence" value="ECO:0007669"/>
    <property type="project" value="InterPro"/>
</dbReference>
<evidence type="ECO:0000313" key="8">
    <source>
        <dbReference type="Proteomes" id="UP001190700"/>
    </source>
</evidence>
<dbReference type="HAMAP" id="MF_01343_B">
    <property type="entry name" value="Ribosomal_uS15_B"/>
    <property type="match status" value="1"/>
</dbReference>
<feature type="compositionally biased region" description="Acidic residues" evidence="6">
    <location>
        <begin position="58"/>
        <end position="71"/>
    </location>
</feature>
<comment type="similarity">
    <text evidence="1 5">Belongs to the universal ribosomal protein uS15 family.</text>
</comment>
<evidence type="ECO:0000256" key="6">
    <source>
        <dbReference type="SAM" id="MobiDB-lite"/>
    </source>
</evidence>
<dbReference type="InterPro" id="IPR000589">
    <property type="entry name" value="Ribosomal_uS15"/>
</dbReference>
<evidence type="ECO:0000313" key="7">
    <source>
        <dbReference type="EMBL" id="KAK3242062.1"/>
    </source>
</evidence>
<name>A0AAE0EVY4_9CHLO</name>
<sequence length="202" mass="23345">MAGIFKELFRHSLARALPSSGSRPIAWTRQGQPLSASNAARGFLTNLVPPKESSTREEQDDTVSYYEEESGPEPKTEEELRAVVIGHGKPHLVEQYMSIDNMSKQELHKVAMEQIRKNFETHEFDSGSSQVQVALLTYKIQYMTEHLRNHGKDKHGRKGLHGMLMRRQKLLKYMRRKEQDAYQDVLLRLGLKDRTFIESNYV</sequence>
<dbReference type="SUPFAM" id="SSF47060">
    <property type="entry name" value="S15/NS1 RNA-binding domain"/>
    <property type="match status" value="1"/>
</dbReference>
<evidence type="ECO:0000256" key="3">
    <source>
        <dbReference type="ARBA" id="ARBA00023274"/>
    </source>
</evidence>
<keyword evidence="8" id="KW-1185">Reference proteome</keyword>
<dbReference type="SMART" id="SM01387">
    <property type="entry name" value="Ribosomal_S15"/>
    <property type="match status" value="1"/>
</dbReference>
<keyword evidence="2 5" id="KW-0689">Ribosomal protein</keyword>
<dbReference type="GO" id="GO:1990904">
    <property type="term" value="C:ribonucleoprotein complex"/>
    <property type="evidence" value="ECO:0007669"/>
    <property type="project" value="UniProtKB-KW"/>
</dbReference>
<dbReference type="GO" id="GO:0005840">
    <property type="term" value="C:ribosome"/>
    <property type="evidence" value="ECO:0007669"/>
    <property type="project" value="UniProtKB-KW"/>
</dbReference>
<organism evidence="7 8">
    <name type="scientific">Cymbomonas tetramitiformis</name>
    <dbReference type="NCBI Taxonomy" id="36881"/>
    <lineage>
        <taxon>Eukaryota</taxon>
        <taxon>Viridiplantae</taxon>
        <taxon>Chlorophyta</taxon>
        <taxon>Pyramimonadophyceae</taxon>
        <taxon>Pyramimonadales</taxon>
        <taxon>Pyramimonadaceae</taxon>
        <taxon>Cymbomonas</taxon>
    </lineage>
</organism>
<gene>
    <name evidence="7" type="ORF">CYMTET_48222</name>
</gene>
<protein>
    <recommendedName>
        <fullName evidence="4">Small ribosomal subunit protein uS15c</fullName>
    </recommendedName>
</protein>
<proteinExistence type="inferred from homology"/>
<evidence type="ECO:0000256" key="5">
    <source>
        <dbReference type="RuleBase" id="RU003919"/>
    </source>
</evidence>
<dbReference type="Gene3D" id="1.10.287.10">
    <property type="entry name" value="S15/NS1, RNA-binding"/>
    <property type="match status" value="1"/>
</dbReference>
<evidence type="ECO:0000256" key="1">
    <source>
        <dbReference type="ARBA" id="ARBA00008434"/>
    </source>
</evidence>
<dbReference type="PANTHER" id="PTHR47546">
    <property type="entry name" value="S15/NS1, RNA-BINDING PROTEIN"/>
    <property type="match status" value="1"/>
</dbReference>
<dbReference type="GO" id="GO:0005737">
    <property type="term" value="C:cytoplasm"/>
    <property type="evidence" value="ECO:0007669"/>
    <property type="project" value="UniProtKB-ARBA"/>
</dbReference>
<keyword evidence="3 5" id="KW-0687">Ribonucleoprotein</keyword>
<dbReference type="PROSITE" id="PS00362">
    <property type="entry name" value="RIBOSOMAL_S15"/>
    <property type="match status" value="1"/>
</dbReference>
<dbReference type="PANTHER" id="PTHR47546:SF3">
    <property type="entry name" value="30S RIBOSOMAL PROTEIN S15, CHLOROPLASTIC"/>
    <property type="match status" value="1"/>
</dbReference>
<accession>A0AAE0EVY4</accession>
<feature type="region of interest" description="Disordered" evidence="6">
    <location>
        <begin position="48"/>
        <end position="77"/>
    </location>
</feature>
<dbReference type="AlphaFoldDB" id="A0AAE0EVY4"/>
<evidence type="ECO:0000256" key="2">
    <source>
        <dbReference type="ARBA" id="ARBA00022980"/>
    </source>
</evidence>
<dbReference type="CDD" id="cd00353">
    <property type="entry name" value="Ribosomal_S15p_S13e"/>
    <property type="match status" value="1"/>
</dbReference>
<dbReference type="InterPro" id="IPR005290">
    <property type="entry name" value="Ribosomal_uS15_bac-type"/>
</dbReference>
<reference evidence="7 8" key="1">
    <citation type="journal article" date="2015" name="Genome Biol. Evol.">
        <title>Comparative Genomics of a Bacterivorous Green Alga Reveals Evolutionary Causalities and Consequences of Phago-Mixotrophic Mode of Nutrition.</title>
        <authorList>
            <person name="Burns J.A."/>
            <person name="Paasch A."/>
            <person name="Narechania A."/>
            <person name="Kim E."/>
        </authorList>
    </citation>
    <scope>NUCLEOTIDE SEQUENCE [LARGE SCALE GENOMIC DNA]</scope>
    <source>
        <strain evidence="7 8">PLY_AMNH</strain>
    </source>
</reference>